<sequence>MVMVMVVNLDKGIEPGNAIVCGGKSIYGSDKPICIYRQKNGRRKTCINQQAKTETIIDTNECLYYQPKK</sequence>
<protein>
    <submittedName>
        <fullName evidence="1">Uncharacterized protein</fullName>
    </submittedName>
</protein>
<accession>A0A2H0N6V4</accession>
<comment type="caution">
    <text evidence="1">The sequence shown here is derived from an EMBL/GenBank/DDBJ whole genome shotgun (WGS) entry which is preliminary data.</text>
</comment>
<gene>
    <name evidence="1" type="ORF">COV57_03490</name>
</gene>
<evidence type="ECO:0000313" key="2">
    <source>
        <dbReference type="Proteomes" id="UP000229893"/>
    </source>
</evidence>
<dbReference type="Proteomes" id="UP000229893">
    <property type="component" value="Unassembled WGS sequence"/>
</dbReference>
<reference evidence="1 2" key="1">
    <citation type="submission" date="2017-09" db="EMBL/GenBank/DDBJ databases">
        <title>Depth-based differentiation of microbial function through sediment-hosted aquifers and enrichment of novel symbionts in the deep terrestrial subsurface.</title>
        <authorList>
            <person name="Probst A.J."/>
            <person name="Ladd B."/>
            <person name="Jarett J.K."/>
            <person name="Geller-Mcgrath D.E."/>
            <person name="Sieber C.M."/>
            <person name="Emerson J.B."/>
            <person name="Anantharaman K."/>
            <person name="Thomas B.C."/>
            <person name="Malmstrom R."/>
            <person name="Stieglmeier M."/>
            <person name="Klingl A."/>
            <person name="Woyke T."/>
            <person name="Ryan C.M."/>
            <person name="Banfield J.F."/>
        </authorList>
    </citation>
    <scope>NUCLEOTIDE SEQUENCE [LARGE SCALE GENOMIC DNA]</scope>
    <source>
        <strain evidence="1">CG11_big_fil_rev_8_21_14_0_20_35_14</strain>
    </source>
</reference>
<evidence type="ECO:0000313" key="1">
    <source>
        <dbReference type="EMBL" id="PIR04618.1"/>
    </source>
</evidence>
<name>A0A2H0N6V4_9BACT</name>
<dbReference type="AlphaFoldDB" id="A0A2H0N6V4"/>
<organism evidence="1 2">
    <name type="scientific">Candidatus Liptonbacteria bacterium CG11_big_fil_rev_8_21_14_0_20_35_14</name>
    <dbReference type="NCBI Taxonomy" id="1974634"/>
    <lineage>
        <taxon>Bacteria</taxon>
        <taxon>Candidatus Liptoniibacteriota</taxon>
    </lineage>
</organism>
<proteinExistence type="predicted"/>
<dbReference type="EMBL" id="PCWO01000050">
    <property type="protein sequence ID" value="PIR04618.1"/>
    <property type="molecule type" value="Genomic_DNA"/>
</dbReference>